<gene>
    <name evidence="2" type="ORF">AVO45_17880</name>
</gene>
<evidence type="ECO:0000259" key="1">
    <source>
        <dbReference type="Pfam" id="PF13403"/>
    </source>
</evidence>
<sequence length="361" mass="37833">MSLSFFARTDSNSANNPALNLTGDPAIEITFLAQTISGDSGDLLLESGAGGPDPDTVVEIGGQTYSFSLTLTGTMPTAKNDGAGQVPDQFEGDPVYVITVHDYPSAGETTRLAFLPYSNATQAEMDDFGNGAIDVQGLNANPTSATICFAENTCILTPRGEVPVQDLRVGDMVLVAGGAPEPIVWVGKTVRRLEPGEQAARPIEIAAGAFGQGLPSRVLQVSPQHKILVSGATVELHYGVAEALAPASGFVGLPGVRYVNEATEVTYYHILLRRHELLFAHGIASESFYPGRTSLTLLDGMQKLRLTLALSGAGLAAGYGPMVRPALSRREARQLVSLGGFSVLGVESTSMDRDLATAVIG</sequence>
<dbReference type="RefSeq" id="WP_068345029.1">
    <property type="nucleotide sequence ID" value="NZ_LQBQ01000004.1"/>
</dbReference>
<evidence type="ECO:0000313" key="3">
    <source>
        <dbReference type="Proteomes" id="UP000053791"/>
    </source>
</evidence>
<accession>A0A0X3UD19</accession>
<dbReference type="Gene3D" id="2.170.16.10">
    <property type="entry name" value="Hedgehog/Intein (Hint) domain"/>
    <property type="match status" value="1"/>
</dbReference>
<dbReference type="Proteomes" id="UP000053791">
    <property type="component" value="Unassembled WGS sequence"/>
</dbReference>
<dbReference type="Pfam" id="PF13403">
    <property type="entry name" value="Hint_2"/>
    <property type="match status" value="1"/>
</dbReference>
<dbReference type="AlphaFoldDB" id="A0A0X3UD19"/>
<proteinExistence type="predicted"/>
<dbReference type="InterPro" id="IPR036844">
    <property type="entry name" value="Hint_dom_sf"/>
</dbReference>
<evidence type="ECO:0000313" key="2">
    <source>
        <dbReference type="EMBL" id="KUJ85121.1"/>
    </source>
</evidence>
<name>A0A0X3UD19_9RHOB</name>
<comment type="caution">
    <text evidence="2">The sequence shown here is derived from an EMBL/GenBank/DDBJ whole genome shotgun (WGS) entry which is preliminary data.</text>
</comment>
<reference evidence="2 3" key="1">
    <citation type="submission" date="2015-12" db="EMBL/GenBank/DDBJ databases">
        <authorList>
            <person name="Shamseldin A."/>
            <person name="Moawad H."/>
            <person name="Abd El-Rahim W.M."/>
            <person name="Sadowsky M.J."/>
        </authorList>
    </citation>
    <scope>NUCLEOTIDE SEQUENCE [LARGE SCALE GENOMIC DNA]</scope>
    <source>
        <strain evidence="2 3">ZGT118</strain>
    </source>
</reference>
<dbReference type="EMBL" id="LQBQ01000004">
    <property type="protein sequence ID" value="KUJ85121.1"/>
    <property type="molecule type" value="Genomic_DNA"/>
</dbReference>
<dbReference type="STRING" id="1685379.AVO45_17880"/>
<organism evidence="2 3">
    <name type="scientific">Ruegeria marisrubri</name>
    <dbReference type="NCBI Taxonomy" id="1685379"/>
    <lineage>
        <taxon>Bacteria</taxon>
        <taxon>Pseudomonadati</taxon>
        <taxon>Pseudomonadota</taxon>
        <taxon>Alphaproteobacteria</taxon>
        <taxon>Rhodobacterales</taxon>
        <taxon>Roseobacteraceae</taxon>
        <taxon>Ruegeria</taxon>
    </lineage>
</organism>
<dbReference type="InterPro" id="IPR028992">
    <property type="entry name" value="Hedgehog/Intein_dom"/>
</dbReference>
<dbReference type="OrthoDB" id="6305173at2"/>
<feature type="domain" description="Hedgehog/Intein (Hint)" evidence="1">
    <location>
        <begin position="147"/>
        <end position="291"/>
    </location>
</feature>
<protein>
    <recommendedName>
        <fullName evidence="1">Hedgehog/Intein (Hint) domain-containing protein</fullName>
    </recommendedName>
</protein>
<dbReference type="SUPFAM" id="SSF51294">
    <property type="entry name" value="Hedgehog/intein (Hint) domain"/>
    <property type="match status" value="1"/>
</dbReference>
<keyword evidence="3" id="KW-1185">Reference proteome</keyword>